<keyword evidence="15" id="KW-1185">Reference proteome</keyword>
<dbReference type="InterPro" id="IPR036457">
    <property type="entry name" value="PPM-type-like_dom_sf"/>
</dbReference>
<evidence type="ECO:0000256" key="6">
    <source>
        <dbReference type="ARBA" id="ARBA00022801"/>
    </source>
</evidence>
<evidence type="ECO:0000256" key="3">
    <source>
        <dbReference type="ARBA" id="ARBA00006702"/>
    </source>
</evidence>
<dbReference type="Proteomes" id="UP000233837">
    <property type="component" value="Unassembled WGS sequence"/>
</dbReference>
<protein>
    <recommendedName>
        <fullName evidence="4">protein-serine/threonine phosphatase</fullName>
        <ecNumber evidence="4">3.1.3.16</ecNumber>
    </recommendedName>
</protein>
<evidence type="ECO:0000256" key="10">
    <source>
        <dbReference type="ARBA" id="ARBA00047761"/>
    </source>
</evidence>
<dbReference type="GO" id="GO:0004722">
    <property type="term" value="F:protein serine/threonine phosphatase activity"/>
    <property type="evidence" value="ECO:0007669"/>
    <property type="project" value="UniProtKB-EC"/>
</dbReference>
<evidence type="ECO:0000313" key="14">
    <source>
        <dbReference type="EMBL" id="PKU77686.1"/>
    </source>
</evidence>
<dbReference type="InterPro" id="IPR015655">
    <property type="entry name" value="PP2C"/>
</dbReference>
<dbReference type="EC" id="3.1.3.16" evidence="4"/>
<dbReference type="CDD" id="cd00143">
    <property type="entry name" value="PP2Cc"/>
    <property type="match status" value="1"/>
</dbReference>
<dbReference type="InterPro" id="IPR001932">
    <property type="entry name" value="PPM-type_phosphatase-like_dom"/>
</dbReference>
<evidence type="ECO:0000256" key="2">
    <source>
        <dbReference type="ARBA" id="ARBA00001946"/>
    </source>
</evidence>
<reference evidence="14 15" key="1">
    <citation type="journal article" date="2016" name="Sci. Rep.">
        <title>The Dendrobium catenatum Lindl. genome sequence provides insights into polysaccharide synthase, floral development and adaptive evolution.</title>
        <authorList>
            <person name="Zhang G.Q."/>
            <person name="Xu Q."/>
            <person name="Bian C."/>
            <person name="Tsai W.C."/>
            <person name="Yeh C.M."/>
            <person name="Liu K.W."/>
            <person name="Yoshida K."/>
            <person name="Zhang L.S."/>
            <person name="Chang S.B."/>
            <person name="Chen F."/>
            <person name="Shi Y."/>
            <person name="Su Y.Y."/>
            <person name="Zhang Y.Q."/>
            <person name="Chen L.J."/>
            <person name="Yin Y."/>
            <person name="Lin M."/>
            <person name="Huang H."/>
            <person name="Deng H."/>
            <person name="Wang Z.W."/>
            <person name="Zhu S.L."/>
            <person name="Zhao X."/>
            <person name="Deng C."/>
            <person name="Niu S.C."/>
            <person name="Huang J."/>
            <person name="Wang M."/>
            <person name="Liu G.H."/>
            <person name="Yang H.J."/>
            <person name="Xiao X.J."/>
            <person name="Hsiao Y.Y."/>
            <person name="Wu W.L."/>
            <person name="Chen Y.Y."/>
            <person name="Mitsuda N."/>
            <person name="Ohme-Takagi M."/>
            <person name="Luo Y.B."/>
            <person name="Van de Peer Y."/>
            <person name="Liu Z.J."/>
        </authorList>
    </citation>
    <scope>NUCLEOTIDE SEQUENCE [LARGE SCALE GENOMIC DNA]</scope>
    <source>
        <tissue evidence="14">The whole plant</tissue>
    </source>
</reference>
<comment type="similarity">
    <text evidence="3 12">Belongs to the PP2C family.</text>
</comment>
<evidence type="ECO:0000256" key="9">
    <source>
        <dbReference type="ARBA" id="ARBA00023211"/>
    </source>
</evidence>
<accession>A0A2I0WPX5</accession>
<evidence type="ECO:0000313" key="15">
    <source>
        <dbReference type="Proteomes" id="UP000233837"/>
    </source>
</evidence>
<dbReference type="InterPro" id="IPR000222">
    <property type="entry name" value="PP2C_BS"/>
</dbReference>
<evidence type="ECO:0000256" key="4">
    <source>
        <dbReference type="ARBA" id="ARBA00013081"/>
    </source>
</evidence>
<dbReference type="GO" id="GO:0046872">
    <property type="term" value="F:metal ion binding"/>
    <property type="evidence" value="ECO:0007669"/>
    <property type="project" value="UniProtKB-KW"/>
</dbReference>
<keyword evidence="8 12" id="KW-0904">Protein phosphatase</keyword>
<dbReference type="STRING" id="906689.A0A2I0WPX5"/>
<dbReference type="SMART" id="SM00332">
    <property type="entry name" value="PP2Cc"/>
    <property type="match status" value="1"/>
</dbReference>
<keyword evidence="5" id="KW-0479">Metal-binding</keyword>
<dbReference type="PROSITE" id="PS51746">
    <property type="entry name" value="PPM_2"/>
    <property type="match status" value="1"/>
</dbReference>
<evidence type="ECO:0000256" key="12">
    <source>
        <dbReference type="RuleBase" id="RU003465"/>
    </source>
</evidence>
<comment type="catalytic activity">
    <reaction evidence="11">
        <text>O-phospho-L-threonyl-[protein] + H2O = L-threonyl-[protein] + phosphate</text>
        <dbReference type="Rhea" id="RHEA:47004"/>
        <dbReference type="Rhea" id="RHEA-COMP:11060"/>
        <dbReference type="Rhea" id="RHEA-COMP:11605"/>
        <dbReference type="ChEBI" id="CHEBI:15377"/>
        <dbReference type="ChEBI" id="CHEBI:30013"/>
        <dbReference type="ChEBI" id="CHEBI:43474"/>
        <dbReference type="ChEBI" id="CHEBI:61977"/>
        <dbReference type="EC" id="3.1.3.16"/>
    </reaction>
</comment>
<evidence type="ECO:0000256" key="7">
    <source>
        <dbReference type="ARBA" id="ARBA00022842"/>
    </source>
</evidence>
<dbReference type="OrthoDB" id="420076at2759"/>
<keyword evidence="9" id="KW-0464">Manganese</keyword>
<dbReference type="Gene3D" id="3.60.40.10">
    <property type="entry name" value="PPM-type phosphatase domain"/>
    <property type="match status" value="1"/>
</dbReference>
<comment type="cofactor">
    <cofactor evidence="2">
        <name>Mg(2+)</name>
        <dbReference type="ChEBI" id="CHEBI:18420"/>
    </cofactor>
</comment>
<dbReference type="PROSITE" id="PS01032">
    <property type="entry name" value="PPM_1"/>
    <property type="match status" value="1"/>
</dbReference>
<proteinExistence type="inferred from homology"/>
<dbReference type="AlphaFoldDB" id="A0A2I0WPX5"/>
<sequence length="379" mass="41746">MVQSSCCRRIARLFGWRGGGSGGAGGVSGVGDGLLWHMELKPHASGDFSIAVAQANSSLEDQGQVLTSPFGTYVGVFDGHGGPEASRFVNTRLFGHLQKFASEQGGLSAEVMRKAFAATEEEFLHLVKHSWIKRPQIASVGSCCLVGAITNDMIYVANLGDSRAVLGRRGANGRSVVAERLSSDHNVAVEEVRKELTEMHPDDSHIVVYTRGVWRIKGIIQVSRSIGDVYLKRPDFCRDPLFQQIVCPIPLKRPVMTAEPTIQVRRLKPNDLFLIFASDGLWEQLNDEDAVEIVFKNPRAGIAKRLVKAALNVAAKKREMRYDDIKKIDRGIRRHFHDDITVIVIYLDHCHAGSSKLHSSLVDCTNAPIDIFSMSADES</sequence>
<name>A0A2I0WPX5_9ASPA</name>
<reference evidence="14 15" key="2">
    <citation type="journal article" date="2017" name="Nature">
        <title>The Apostasia genome and the evolution of orchids.</title>
        <authorList>
            <person name="Zhang G.Q."/>
            <person name="Liu K.W."/>
            <person name="Li Z."/>
            <person name="Lohaus R."/>
            <person name="Hsiao Y.Y."/>
            <person name="Niu S.C."/>
            <person name="Wang J.Y."/>
            <person name="Lin Y.C."/>
            <person name="Xu Q."/>
            <person name="Chen L.J."/>
            <person name="Yoshida K."/>
            <person name="Fujiwara S."/>
            <person name="Wang Z.W."/>
            <person name="Zhang Y.Q."/>
            <person name="Mitsuda N."/>
            <person name="Wang M."/>
            <person name="Liu G.H."/>
            <person name="Pecoraro L."/>
            <person name="Huang H.X."/>
            <person name="Xiao X.J."/>
            <person name="Lin M."/>
            <person name="Wu X.Y."/>
            <person name="Wu W.L."/>
            <person name="Chen Y.Y."/>
            <person name="Chang S.B."/>
            <person name="Sakamoto S."/>
            <person name="Ohme-Takagi M."/>
            <person name="Yagi M."/>
            <person name="Zeng S.J."/>
            <person name="Shen C.Y."/>
            <person name="Yeh C.M."/>
            <person name="Luo Y.B."/>
            <person name="Tsai W.C."/>
            <person name="Van de Peer Y."/>
            <person name="Liu Z.J."/>
        </authorList>
    </citation>
    <scope>NUCLEOTIDE SEQUENCE [LARGE SCALE GENOMIC DNA]</scope>
    <source>
        <tissue evidence="14">The whole plant</tissue>
    </source>
</reference>
<keyword evidence="6 12" id="KW-0378">Hydrolase</keyword>
<evidence type="ECO:0000256" key="5">
    <source>
        <dbReference type="ARBA" id="ARBA00022723"/>
    </source>
</evidence>
<organism evidence="14 15">
    <name type="scientific">Dendrobium catenatum</name>
    <dbReference type="NCBI Taxonomy" id="906689"/>
    <lineage>
        <taxon>Eukaryota</taxon>
        <taxon>Viridiplantae</taxon>
        <taxon>Streptophyta</taxon>
        <taxon>Embryophyta</taxon>
        <taxon>Tracheophyta</taxon>
        <taxon>Spermatophyta</taxon>
        <taxon>Magnoliopsida</taxon>
        <taxon>Liliopsida</taxon>
        <taxon>Asparagales</taxon>
        <taxon>Orchidaceae</taxon>
        <taxon>Epidendroideae</taxon>
        <taxon>Malaxideae</taxon>
        <taxon>Dendrobiinae</taxon>
        <taxon>Dendrobium</taxon>
    </lineage>
</organism>
<dbReference type="PANTHER" id="PTHR47992">
    <property type="entry name" value="PROTEIN PHOSPHATASE"/>
    <property type="match status" value="1"/>
</dbReference>
<evidence type="ECO:0000256" key="8">
    <source>
        <dbReference type="ARBA" id="ARBA00022912"/>
    </source>
</evidence>
<dbReference type="FunFam" id="3.60.40.10:FF:000020">
    <property type="entry name" value="Probable protein phosphatase 2C 42"/>
    <property type="match status" value="1"/>
</dbReference>
<keyword evidence="7" id="KW-0460">Magnesium</keyword>
<evidence type="ECO:0000256" key="11">
    <source>
        <dbReference type="ARBA" id="ARBA00048336"/>
    </source>
</evidence>
<dbReference type="Pfam" id="PF00481">
    <property type="entry name" value="PP2C"/>
    <property type="match status" value="1"/>
</dbReference>
<evidence type="ECO:0000256" key="1">
    <source>
        <dbReference type="ARBA" id="ARBA00001936"/>
    </source>
</evidence>
<evidence type="ECO:0000259" key="13">
    <source>
        <dbReference type="PROSITE" id="PS51746"/>
    </source>
</evidence>
<feature type="domain" description="PPM-type phosphatase" evidence="13">
    <location>
        <begin position="47"/>
        <end position="347"/>
    </location>
</feature>
<gene>
    <name evidence="14" type="ORF">MA16_Dca005518</name>
</gene>
<dbReference type="EMBL" id="KZ502486">
    <property type="protein sequence ID" value="PKU77686.1"/>
    <property type="molecule type" value="Genomic_DNA"/>
</dbReference>
<dbReference type="SUPFAM" id="SSF81606">
    <property type="entry name" value="PP2C-like"/>
    <property type="match status" value="1"/>
</dbReference>
<comment type="cofactor">
    <cofactor evidence="1">
        <name>Mn(2+)</name>
        <dbReference type="ChEBI" id="CHEBI:29035"/>
    </cofactor>
</comment>
<comment type="catalytic activity">
    <reaction evidence="10">
        <text>O-phospho-L-seryl-[protein] + H2O = L-seryl-[protein] + phosphate</text>
        <dbReference type="Rhea" id="RHEA:20629"/>
        <dbReference type="Rhea" id="RHEA-COMP:9863"/>
        <dbReference type="Rhea" id="RHEA-COMP:11604"/>
        <dbReference type="ChEBI" id="CHEBI:15377"/>
        <dbReference type="ChEBI" id="CHEBI:29999"/>
        <dbReference type="ChEBI" id="CHEBI:43474"/>
        <dbReference type="ChEBI" id="CHEBI:83421"/>
        <dbReference type="EC" id="3.1.3.16"/>
    </reaction>
</comment>